<dbReference type="OrthoDB" id="2282794at2759"/>
<comment type="caution">
    <text evidence="2">The sequence shown here is derived from an EMBL/GenBank/DDBJ whole genome shotgun (WGS) entry which is preliminary data.</text>
</comment>
<reference evidence="2 3" key="1">
    <citation type="journal article" date="2018" name="G3 (Bethesda)">
        <title>Phylogenetic and Phylogenomic Definition of Rhizopus Species.</title>
        <authorList>
            <person name="Gryganskyi A.P."/>
            <person name="Golan J."/>
            <person name="Dolatabadi S."/>
            <person name="Mondo S."/>
            <person name="Robb S."/>
            <person name="Idnurm A."/>
            <person name="Muszewska A."/>
            <person name="Steczkiewicz K."/>
            <person name="Masonjones S."/>
            <person name="Liao H.L."/>
            <person name="Gajdeczka M.T."/>
            <person name="Anike F."/>
            <person name="Vuek A."/>
            <person name="Anishchenko I.M."/>
            <person name="Voigt K."/>
            <person name="de Hoog G.S."/>
            <person name="Smith M.E."/>
            <person name="Heitman J."/>
            <person name="Vilgalys R."/>
            <person name="Stajich J.E."/>
        </authorList>
    </citation>
    <scope>NUCLEOTIDE SEQUENCE [LARGE SCALE GENOMIC DNA]</scope>
    <source>
        <strain evidence="2 3">LSU 92-RS-03</strain>
    </source>
</reference>
<keyword evidence="1" id="KW-0812">Transmembrane</keyword>
<evidence type="ECO:0000313" key="2">
    <source>
        <dbReference type="EMBL" id="RCH96003.1"/>
    </source>
</evidence>
<dbReference type="AlphaFoldDB" id="A0A367K1B8"/>
<protein>
    <submittedName>
        <fullName evidence="2">Uncharacterized protein</fullName>
    </submittedName>
</protein>
<gene>
    <name evidence="2" type="ORF">CU098_007597</name>
</gene>
<dbReference type="EMBL" id="PJQM01002363">
    <property type="protein sequence ID" value="RCH96003.1"/>
    <property type="molecule type" value="Genomic_DNA"/>
</dbReference>
<keyword evidence="1" id="KW-1133">Transmembrane helix</keyword>
<evidence type="ECO:0000313" key="3">
    <source>
        <dbReference type="Proteomes" id="UP000253551"/>
    </source>
</evidence>
<name>A0A367K1B8_RHIST</name>
<accession>A0A367K1B8</accession>
<dbReference type="Proteomes" id="UP000253551">
    <property type="component" value="Unassembled WGS sequence"/>
</dbReference>
<feature type="transmembrane region" description="Helical" evidence="1">
    <location>
        <begin position="9"/>
        <end position="26"/>
    </location>
</feature>
<evidence type="ECO:0000256" key="1">
    <source>
        <dbReference type="SAM" id="Phobius"/>
    </source>
</evidence>
<keyword evidence="1" id="KW-0472">Membrane</keyword>
<sequence length="401" mass="46085">MISFKTKNGIILILIVSFLYLLYFSWKTTTTTTTKTTTNSNSIIHNSQNTSRLTPERRHILSFVLAHIRASYSTNRTPEYSTPPLLILYSCKPNQQCGTLAERMMDITTAYYFAMLNPKTDTAFAYDMTFPAQFEWFLEPTPGHMAMRTNQAQFYLDRAELDEFKSIPHVATTPQSNQRILATTSWAAKEWNQTTSDRVGRYGLKHLRWQSDWFFVASRLLFSRPSDWLTEQLGPYSRLMGTVRLGEGMNREDPDNLVSPPPSNSAWFRVGVRVTREEQVEALASHVLQMCGKCHVFVSSVSATLLDRMRQRLANVAVHAVAEGYEFDDLDVPPKSWKLFESNEQLKRQYARIFMDWIILTRMDHLVGIEGDLFIKTAAWTAQVQTDVLKSNGKMVSLVDW</sequence>
<proteinExistence type="predicted"/>
<organism evidence="2 3">
    <name type="scientific">Rhizopus stolonifer</name>
    <name type="common">Rhizopus nigricans</name>
    <dbReference type="NCBI Taxonomy" id="4846"/>
    <lineage>
        <taxon>Eukaryota</taxon>
        <taxon>Fungi</taxon>
        <taxon>Fungi incertae sedis</taxon>
        <taxon>Mucoromycota</taxon>
        <taxon>Mucoromycotina</taxon>
        <taxon>Mucoromycetes</taxon>
        <taxon>Mucorales</taxon>
        <taxon>Mucorineae</taxon>
        <taxon>Rhizopodaceae</taxon>
        <taxon>Rhizopus</taxon>
    </lineage>
</organism>
<keyword evidence="3" id="KW-1185">Reference proteome</keyword>